<accession>A0ABV9C3K9</accession>
<keyword evidence="3" id="KW-1185">Reference proteome</keyword>
<gene>
    <name evidence="2" type="ORF">ACFO5W_11500</name>
</gene>
<dbReference type="RefSeq" id="WP_266149227.1">
    <property type="nucleotide sequence ID" value="NZ_CP064028.1"/>
</dbReference>
<feature type="transmembrane region" description="Helical" evidence="1">
    <location>
        <begin position="44"/>
        <end position="64"/>
    </location>
</feature>
<proteinExistence type="predicted"/>
<evidence type="ECO:0000313" key="2">
    <source>
        <dbReference type="EMBL" id="MFC4527258.1"/>
    </source>
</evidence>
<dbReference type="EMBL" id="JBHSGA010000017">
    <property type="protein sequence ID" value="MFC4527258.1"/>
    <property type="molecule type" value="Genomic_DNA"/>
</dbReference>
<protein>
    <submittedName>
        <fullName evidence="2">Uncharacterized protein</fullName>
    </submittedName>
</protein>
<dbReference type="Proteomes" id="UP001595961">
    <property type="component" value="Unassembled WGS sequence"/>
</dbReference>
<name>A0ABV9C3K9_9GAMM</name>
<comment type="caution">
    <text evidence="2">The sequence shown here is derived from an EMBL/GenBank/DDBJ whole genome shotgun (WGS) entry which is preliminary data.</text>
</comment>
<feature type="transmembrane region" description="Helical" evidence="1">
    <location>
        <begin position="12"/>
        <end position="32"/>
    </location>
</feature>
<organism evidence="2 3">
    <name type="scientific">Dyella halodurans</name>
    <dbReference type="NCBI Taxonomy" id="1920171"/>
    <lineage>
        <taxon>Bacteria</taxon>
        <taxon>Pseudomonadati</taxon>
        <taxon>Pseudomonadota</taxon>
        <taxon>Gammaproteobacteria</taxon>
        <taxon>Lysobacterales</taxon>
        <taxon>Rhodanobacteraceae</taxon>
        <taxon>Dyella</taxon>
    </lineage>
</organism>
<keyword evidence="1" id="KW-1133">Transmembrane helix</keyword>
<evidence type="ECO:0000313" key="3">
    <source>
        <dbReference type="Proteomes" id="UP001595961"/>
    </source>
</evidence>
<keyword evidence="1" id="KW-0472">Membrane</keyword>
<sequence length="101" mass="10739">MEIIAYAIRAFLNITASGLMLLIAVSVLIPAMDSSADSPSWKNADVGGALVLLALAVFSGYLAVRFWRHQPKVNSLATCAILNGLACMAFLGVLAMYVLNH</sequence>
<evidence type="ECO:0000256" key="1">
    <source>
        <dbReference type="SAM" id="Phobius"/>
    </source>
</evidence>
<feature type="transmembrane region" description="Helical" evidence="1">
    <location>
        <begin position="76"/>
        <end position="99"/>
    </location>
</feature>
<reference evidence="3" key="1">
    <citation type="journal article" date="2019" name="Int. J. Syst. Evol. Microbiol.">
        <title>The Global Catalogue of Microorganisms (GCM) 10K type strain sequencing project: providing services to taxonomists for standard genome sequencing and annotation.</title>
        <authorList>
            <consortium name="The Broad Institute Genomics Platform"/>
            <consortium name="The Broad Institute Genome Sequencing Center for Infectious Disease"/>
            <person name="Wu L."/>
            <person name="Ma J."/>
        </authorList>
    </citation>
    <scope>NUCLEOTIDE SEQUENCE [LARGE SCALE GENOMIC DNA]</scope>
    <source>
        <strain evidence="3">CCM 4481</strain>
    </source>
</reference>
<keyword evidence="1" id="KW-0812">Transmembrane</keyword>